<keyword evidence="3" id="KW-0862">Zinc</keyword>
<dbReference type="Pfam" id="PF08630">
    <property type="entry name" value="Dfp1_Him1_M"/>
    <property type="match status" value="1"/>
</dbReference>
<keyword evidence="2 4" id="KW-0863">Zinc-finger</keyword>
<feature type="compositionally biased region" description="Polar residues" evidence="5">
    <location>
        <begin position="28"/>
        <end position="45"/>
    </location>
</feature>
<evidence type="ECO:0000256" key="1">
    <source>
        <dbReference type="ARBA" id="ARBA00022723"/>
    </source>
</evidence>
<comment type="caution">
    <text evidence="7">The sequence shown here is derived from an EMBL/GenBank/DDBJ whole genome shotgun (WGS) entry which is preliminary data.</text>
</comment>
<protein>
    <submittedName>
        <fullName evidence="7">Cdc7p-Dbf4p kinase complex regulatory subunit</fullName>
    </submittedName>
</protein>
<keyword evidence="8" id="KW-1185">Reference proteome</keyword>
<dbReference type="InterPro" id="IPR036420">
    <property type="entry name" value="BRCT_dom_sf"/>
</dbReference>
<feature type="compositionally biased region" description="Polar residues" evidence="5">
    <location>
        <begin position="649"/>
        <end position="661"/>
    </location>
</feature>
<organism evidence="7 8">
    <name type="scientific">Sporothrix epigloea</name>
    <dbReference type="NCBI Taxonomy" id="1892477"/>
    <lineage>
        <taxon>Eukaryota</taxon>
        <taxon>Fungi</taxon>
        <taxon>Dikarya</taxon>
        <taxon>Ascomycota</taxon>
        <taxon>Pezizomycotina</taxon>
        <taxon>Sordariomycetes</taxon>
        <taxon>Sordariomycetidae</taxon>
        <taxon>Ophiostomatales</taxon>
        <taxon>Ophiostomataceae</taxon>
        <taxon>Sporothrix</taxon>
    </lineage>
</organism>
<gene>
    <name evidence="7" type="primary">DBF4</name>
    <name evidence="7" type="ORF">SEPCBS57363_005406</name>
</gene>
<dbReference type="PANTHER" id="PTHR15375">
    <property type="entry name" value="ACTIVATOR OF S-PHASE KINASE-RELATED"/>
    <property type="match status" value="1"/>
</dbReference>
<feature type="compositionally biased region" description="Low complexity" evidence="5">
    <location>
        <begin position="662"/>
        <end position="689"/>
    </location>
</feature>
<name>A0ABP0E150_9PEZI</name>
<dbReference type="InterPro" id="IPR038545">
    <property type="entry name" value="Znf_DBF_sf"/>
</dbReference>
<reference evidence="7 8" key="1">
    <citation type="submission" date="2024-01" db="EMBL/GenBank/DDBJ databases">
        <authorList>
            <person name="Allen C."/>
            <person name="Tagirdzhanova G."/>
        </authorList>
    </citation>
    <scope>NUCLEOTIDE SEQUENCE [LARGE SCALE GENOMIC DNA]</scope>
    <source>
        <strain evidence="7 8">CBS 573.63</strain>
    </source>
</reference>
<feature type="domain" description="DBF4-type" evidence="6">
    <location>
        <begin position="735"/>
        <end position="784"/>
    </location>
</feature>
<dbReference type="PANTHER" id="PTHR15375:SF26">
    <property type="entry name" value="PROTEIN CHIFFON"/>
    <property type="match status" value="1"/>
</dbReference>
<dbReference type="InterPro" id="IPR055116">
    <property type="entry name" value="DBF4_BRCT"/>
</dbReference>
<dbReference type="Proteomes" id="UP001642501">
    <property type="component" value="Unassembled WGS sequence"/>
</dbReference>
<evidence type="ECO:0000256" key="3">
    <source>
        <dbReference type="ARBA" id="ARBA00022833"/>
    </source>
</evidence>
<dbReference type="Gene3D" id="6.10.250.3410">
    <property type="entry name" value="DBF zinc finger"/>
    <property type="match status" value="1"/>
</dbReference>
<dbReference type="InterPro" id="IPR006572">
    <property type="entry name" value="Znf_DBF"/>
</dbReference>
<proteinExistence type="predicted"/>
<feature type="region of interest" description="Disordered" evidence="5">
    <location>
        <begin position="647"/>
        <end position="689"/>
    </location>
</feature>
<evidence type="ECO:0000313" key="8">
    <source>
        <dbReference type="Proteomes" id="UP001642501"/>
    </source>
</evidence>
<dbReference type="PROSITE" id="PS51265">
    <property type="entry name" value="ZF_DBF4"/>
    <property type="match status" value="1"/>
</dbReference>
<dbReference type="Pfam" id="PF07535">
    <property type="entry name" value="zf-DBF"/>
    <property type="match status" value="1"/>
</dbReference>
<dbReference type="CDD" id="cd00027">
    <property type="entry name" value="BRCT"/>
    <property type="match status" value="1"/>
</dbReference>
<evidence type="ECO:0000259" key="6">
    <source>
        <dbReference type="PROSITE" id="PS51265"/>
    </source>
</evidence>
<dbReference type="InterPro" id="IPR013939">
    <property type="entry name" value="Regulatory_Dfp1/Him1"/>
</dbReference>
<evidence type="ECO:0000256" key="5">
    <source>
        <dbReference type="SAM" id="MobiDB-lite"/>
    </source>
</evidence>
<dbReference type="InterPro" id="IPR051590">
    <property type="entry name" value="Replication_Regulatory_Kinase"/>
</dbReference>
<feature type="region of interest" description="Disordered" evidence="5">
    <location>
        <begin position="1"/>
        <end position="63"/>
    </location>
</feature>
<evidence type="ECO:0000256" key="4">
    <source>
        <dbReference type="PROSITE-ProRule" id="PRU00600"/>
    </source>
</evidence>
<dbReference type="SMART" id="SM00586">
    <property type="entry name" value="ZnF_DBF"/>
    <property type="match status" value="1"/>
</dbReference>
<dbReference type="Pfam" id="PF22437">
    <property type="entry name" value="DBF4_BRCT"/>
    <property type="match status" value="1"/>
</dbReference>
<dbReference type="Gene3D" id="3.40.50.10190">
    <property type="entry name" value="BRCT domain"/>
    <property type="match status" value="2"/>
</dbReference>
<evidence type="ECO:0000313" key="7">
    <source>
        <dbReference type="EMBL" id="CAK7272956.1"/>
    </source>
</evidence>
<evidence type="ECO:0000256" key="2">
    <source>
        <dbReference type="ARBA" id="ARBA00022771"/>
    </source>
</evidence>
<dbReference type="SUPFAM" id="SSF52113">
    <property type="entry name" value="BRCT domain"/>
    <property type="match status" value="1"/>
</dbReference>
<accession>A0ABP0E150</accession>
<keyword evidence="1" id="KW-0479">Metal-binding</keyword>
<sequence length="793" mass="87484">MSSSMQSRRVPLSANPNAANSPLRIGTGNVSSNDHKVSASTTTAAFTKHRRSHASLQREESYGLAPPAKKQMLERVDSNVSVSASASTSTTLALRRVPVQRATVSRSYQAERVSSHQQQSIAYRSHDLHHSHQYHQSHQHIQISQKEAEEVRRWQQSQRLRFPKLVFYFDNLPEDQSARLSKQISYLGAREDKFFSIDITHVVTTRSIPPEDKPLLKRRMQETLDAKENDTDRASETTHEQMQTINPSLLSRNHVNELGISTTSLPVKRKLFDTGPNRRLPITPLGAAEEVIRKPKPSRSTDILQRAREMGKKIWPLEKLQKVLDMLVEPDPYRSAELGQRMRNGSTIVTAGQQGNGRVGGDHVLLQMMDKERHSGPSDRDPTVAIRELIYFKGPYIYVYDIEEKQRPIMVREYAKVAEREEGDWPQLRPSAGTRCPFIEDTDQLELRAERERAKMRPTATVLRAAAVSAPSATAVASVAAATGSAGAATNTSLQKTLASRYAAAATASIGSAKHVTGKRTLAEMEDGHNRQSSLSNGSALAKAPSLRPAEGLLGSTAVPSAGSISSAASAAPPFKSARASADFQVQNAFTSRAKSARCFAGEPVASGLQAAGITSAIRSQMISSATGTFGARAGTSKEIHGLQRKVLQKSTSAAQQDLSSRQMTDTSMDQQQQAQQQRSTYSRSTSLSRTTAAAQLSAKLNMAIECSTAGNKEDRHKRTISVPAAVVVQPRRKRDLKPGYCENCQDKFDDFEEHITSHKHRKFAEDEKNWFDLDELLGQLKRTAKYGLEDWQ</sequence>
<dbReference type="EMBL" id="CAWUOM010000120">
    <property type="protein sequence ID" value="CAK7272956.1"/>
    <property type="molecule type" value="Genomic_DNA"/>
</dbReference>